<evidence type="ECO:0000313" key="1">
    <source>
        <dbReference type="EMBL" id="AKP49583.1"/>
    </source>
</evidence>
<dbReference type="Proteomes" id="UP000036520">
    <property type="component" value="Chromosome"/>
</dbReference>
<evidence type="ECO:0000313" key="2">
    <source>
        <dbReference type="Proteomes" id="UP000036520"/>
    </source>
</evidence>
<proteinExistence type="predicted"/>
<dbReference type="KEGG" id="camu:CA2015_0099"/>
<gene>
    <name evidence="1" type="ORF">CA2015_0099</name>
</gene>
<dbReference type="AlphaFoldDB" id="A0A0H4PA05"/>
<reference evidence="1 2" key="1">
    <citation type="submission" date="2015-07" db="EMBL/GenBank/DDBJ databases">
        <authorList>
            <person name="Kim K.M."/>
        </authorList>
    </citation>
    <scope>NUCLEOTIDE SEQUENCE [LARGE SCALE GENOMIC DNA]</scope>
    <source>
        <strain evidence="1 2">KCTC 12363</strain>
    </source>
</reference>
<keyword evidence="2" id="KW-1185">Reference proteome</keyword>
<dbReference type="EMBL" id="CP012040">
    <property type="protein sequence ID" value="AKP49583.1"/>
    <property type="molecule type" value="Genomic_DNA"/>
</dbReference>
<protein>
    <submittedName>
        <fullName evidence="1">Acyl-CoA reductase</fullName>
    </submittedName>
</protein>
<name>A0A0H4PA05_9BACT</name>
<accession>A0A0H4PA05</accession>
<dbReference type="STRING" id="320787.CA2015_0099"/>
<organism evidence="1 2">
    <name type="scientific">Cyclobacterium amurskyense</name>
    <dbReference type="NCBI Taxonomy" id="320787"/>
    <lineage>
        <taxon>Bacteria</taxon>
        <taxon>Pseudomonadati</taxon>
        <taxon>Bacteroidota</taxon>
        <taxon>Cytophagia</taxon>
        <taxon>Cytophagales</taxon>
        <taxon>Cyclobacteriaceae</taxon>
        <taxon>Cyclobacterium</taxon>
    </lineage>
</organism>
<sequence length="359" mass="40502">MGQTSPIDKVFTRTLFTILKIMDVNQRLTQLAALGDRLLHLSDDTKAELFAKMQNYNNWFTPKQSALALNGISRYLSHDKLKAWIQPYSFDTNSADKNIGIIMAGNIPGVGFHDLLCTLMAGHKARIKLGSSDSILIPWLVEQLTSISPELASTISFEERLTGMDAYIATGSDNSARYFDYYFGKYPHIIRKNRTSIAVLNGEESEFDLELLASDIFTYYGLGCRNVSKVFFTDISQVQDFMKAMEKVSGVLDHHKYFNNYEYNKSKYLINRVPHFDNGHLLLVESKDLVSPISVLYYEVYDSADSLKDSLTSLEDKVQCIVSKDGWFKGSIPLGTAQSPEVHDYADNIDTLAFLLALE</sequence>